<dbReference type="PANTHER" id="PTHR31591:SF1">
    <property type="entry name" value="UPF0613 PROTEIN PB24D3.06C"/>
    <property type="match status" value="1"/>
</dbReference>
<organism evidence="1 2">
    <name type="scientific">Cyclotella atomus</name>
    <dbReference type="NCBI Taxonomy" id="382360"/>
    <lineage>
        <taxon>Eukaryota</taxon>
        <taxon>Sar</taxon>
        <taxon>Stramenopiles</taxon>
        <taxon>Ochrophyta</taxon>
        <taxon>Bacillariophyta</taxon>
        <taxon>Coscinodiscophyceae</taxon>
        <taxon>Thalassiosirophycidae</taxon>
        <taxon>Stephanodiscales</taxon>
        <taxon>Stephanodiscaceae</taxon>
        <taxon>Cyclotella</taxon>
    </lineage>
</organism>
<dbReference type="EMBL" id="JALLPJ020000768">
    <property type="protein sequence ID" value="KAL3783398.1"/>
    <property type="molecule type" value="Genomic_DNA"/>
</dbReference>
<dbReference type="Proteomes" id="UP001530400">
    <property type="component" value="Unassembled WGS sequence"/>
</dbReference>
<accession>A0ABD3P6B1</accession>
<dbReference type="InterPro" id="IPR029058">
    <property type="entry name" value="AB_hydrolase_fold"/>
</dbReference>
<evidence type="ECO:0000313" key="2">
    <source>
        <dbReference type="Proteomes" id="UP001530400"/>
    </source>
</evidence>
<dbReference type="PANTHER" id="PTHR31591">
    <property type="entry name" value="UPF0613 PROTEIN PB24D3.06C"/>
    <property type="match status" value="1"/>
</dbReference>
<dbReference type="Pfam" id="PF08538">
    <property type="entry name" value="DUF1749"/>
    <property type="match status" value="1"/>
</dbReference>
<dbReference type="Gene3D" id="1.25.40.10">
    <property type="entry name" value="Tetratricopeptide repeat domain"/>
    <property type="match status" value="1"/>
</dbReference>
<keyword evidence="2" id="KW-1185">Reference proteome</keyword>
<dbReference type="InterPro" id="IPR013744">
    <property type="entry name" value="SidJ"/>
</dbReference>
<gene>
    <name evidence="1" type="ORF">ACHAWO_012869</name>
</gene>
<protein>
    <submittedName>
        <fullName evidence="1">Uncharacterized protein</fullName>
    </submittedName>
</protein>
<dbReference type="Gene3D" id="3.40.50.1820">
    <property type="entry name" value="alpha/beta hydrolase"/>
    <property type="match status" value="1"/>
</dbReference>
<proteinExistence type="predicted"/>
<evidence type="ECO:0000313" key="1">
    <source>
        <dbReference type="EMBL" id="KAL3783398.1"/>
    </source>
</evidence>
<sequence length="1966" mass="220081">MAGTLGFKAAVPNVGWKSNRWRCVAPQLSRENGRDNHLDLSGFKSSLRFQSSQQDELSLLIDKTSTIQLDKIYASPVQALHAFARDSVEYELDSIAINENGREDRWYTAGLYLGNKKRKNKVFCESGTFGELMKVLCPDDDLFYKIRRVDGKVYYTTEQHAKEAAAARCIDGFAEKQGIVDTSDLEPIRYCLETPYSLWDDQFQNKLHWIILPSPQYFFRLRMERMFGWFEDVTYQMLSEKYIYTDGVQEWYSATCIHPVTGEGFDSGVFAVNGSMSFRQCPCPPSSPPVLEEIKILDNRVYYKDPDMAKHAAAARALDNLNFRDGIGTEGIIANISRMCFEEPYLIDSERNHSIQYDKIERVVESRRRDPVNELLYGSIIRMLMVQDRTTVLNLFVKACESVTGRKQGYATETYLDYIYSAGKTFASASLKVKSTGEEFHSGLFGDMNNQANVKISDGRVYYSSASHATQAAAAKAIDCILYRGDMHRAQNLSWTKPTFQFCADDPYLDAEERDRQHVNYMELMRTNTAAAKEYEVPLGAGQKSISEAVAERFATASYALHVPLNFLDAALRGCAHYRMSMLMNNEIRSDEKSKWHTSTFIDPLTGEEFHSGLVGQEVNVEKKASNLMRVPLHQADAKIANGRVYYRTAKIAEHAAAARAIDCYIYRRATNITSGDNDALSKIRICLEDPYMSSAERDAQHVDYNELSRQRPSARTLVDNDAGVFNAALLERFATAPYTLHVPLNFLINLFQKSNLASGKGFVMNEKLYENDGLETWHTSTFIDPLTGEEFHSGLVGQEVNVEKKASNTLREPLHQADAKIANGRVYYRTAKIAEHAAAARAIDCYIYRRATNITSGDNDALSKIRICLEDPYMSSAERDAQHVDYNELSRQRPSAKTFVDKNARVNKENAHNLISKYTEIWRHRLAGVDEPVIANQDSTDTFDLGLSLSASVDEIAMIDQGNEQKIDHAVCVTDESVDSSDDGIFQIVSNSHEGNNKLSTMGRIAEIWSQQPDQSSAEELQSVHVRLQNILAWYNRANKSPRTYDDAVALSELCEKVLRVLAESGRANDDSVEVDIAEEGGRIWDKLCELQSGFGASSIDTDTCNSYIKCLDSSDSTSASVAEDLLMRMSSEKEYGRHNVVLPSPNVDTYNAVMRLWSETNGLNKDSVNRVYALLEDASGVYPNNDTFKILIAINSKRDDGTFSFHDAERCLRKMSESCPTLRPTLEVFNAALSKRRVANDEYKPSWLWNGRAFDGGFLDAKQSSDLEALDVEQWCVFMERNGIIGDIETFEAGIQAWVDTGTVDGLVTEGWMKSLAPDVNTFASKIIAIRRYQASVAKQYFLPKALESSAYQQEVVRSDTELAFDLAKRCHNLLVDELLSGQTNFAGLLDADSCAPIFVNCIEAWGDAARLAQQVSINDLPNSGIRELVNVSRLYETKLRKAIASDVTEPKATRHHIKCLHEIYSAVVRQLIQMDSDTNKISRDGQSRSIVGEKIADMERMLRSYEHNSRLTAGISDGKMKKQRLEFYQEILRGCKGVTATSDYGHVVRICSAVMDFLAHGNERRTDEFIDGGHDITHLFNEIVAVLTSQSCTMTHPRERKLMLTKVYDKASQFFDRSERNKFGAVDKASLIGTIRLALVDLEDVESFMTIFSSVFSLMKSPKLSPYGVFTGQLFQYHANLVAFESKPPSPSRNKCILIGGLSDGLIPTPYTKQLEEECHSLGWSLVQPIISSSYLGFGNGDLGRDTEEIGALLNYLVCHHDADRFAFVGHSTGCQNSVHFLKYGDADMVEKVKFVALQAPVSDRESITLNPGDHDANIEHAKSLVSENKGDEMMPRSSFWAPITASRYLSLFNVNGEDDFFSSDLSNDELKERLGHIGILGKDTGLRLLAAYSKQDEYVPSSVQKEALLNRLVTAMNNGEEGGAAKGLLLENASHNLSEGSGDKTIFVQAVGEFLRSFGESG</sequence>
<comment type="caution">
    <text evidence="1">The sequence shown here is derived from an EMBL/GenBank/DDBJ whole genome shotgun (WGS) entry which is preliminary data.</text>
</comment>
<dbReference type="InterPro" id="IPR011990">
    <property type="entry name" value="TPR-like_helical_dom_sf"/>
</dbReference>
<reference evidence="1 2" key="1">
    <citation type="submission" date="2024-10" db="EMBL/GenBank/DDBJ databases">
        <title>Updated reference genomes for cyclostephanoid diatoms.</title>
        <authorList>
            <person name="Roberts W.R."/>
            <person name="Alverson A.J."/>
        </authorList>
    </citation>
    <scope>NUCLEOTIDE SEQUENCE [LARGE SCALE GENOMIC DNA]</scope>
    <source>
        <strain evidence="1 2">AJA010-31</strain>
    </source>
</reference>
<name>A0ABD3P6B1_9STRA</name>
<dbReference type="SUPFAM" id="SSF53474">
    <property type="entry name" value="alpha/beta-Hydrolases"/>
    <property type="match status" value="1"/>
</dbReference>